<protein>
    <submittedName>
        <fullName evidence="2">Uncharacterized protein</fullName>
    </submittedName>
</protein>
<feature type="compositionally biased region" description="Polar residues" evidence="1">
    <location>
        <begin position="19"/>
        <end position="33"/>
    </location>
</feature>
<dbReference type="Proteomes" id="UP000467700">
    <property type="component" value="Unassembled WGS sequence"/>
</dbReference>
<gene>
    <name evidence="2" type="ORF">AAE3_LOCUS13317</name>
</gene>
<feature type="region of interest" description="Disordered" evidence="1">
    <location>
        <begin position="403"/>
        <end position="432"/>
    </location>
</feature>
<feature type="region of interest" description="Disordered" evidence="1">
    <location>
        <begin position="308"/>
        <end position="327"/>
    </location>
</feature>
<dbReference type="AlphaFoldDB" id="A0A8S0WCX8"/>
<name>A0A8S0WCX8_CYCAE</name>
<organism evidence="2 3">
    <name type="scientific">Cyclocybe aegerita</name>
    <name type="common">Black poplar mushroom</name>
    <name type="synonym">Agrocybe aegerita</name>
    <dbReference type="NCBI Taxonomy" id="1973307"/>
    <lineage>
        <taxon>Eukaryota</taxon>
        <taxon>Fungi</taxon>
        <taxon>Dikarya</taxon>
        <taxon>Basidiomycota</taxon>
        <taxon>Agaricomycotina</taxon>
        <taxon>Agaricomycetes</taxon>
        <taxon>Agaricomycetidae</taxon>
        <taxon>Agaricales</taxon>
        <taxon>Agaricineae</taxon>
        <taxon>Bolbitiaceae</taxon>
        <taxon>Cyclocybe</taxon>
    </lineage>
</organism>
<sequence length="432" mass="47799">MSLRRNFTSWRSSRRKSSPPATQRPPETTSDDQTPAVDKKGFDYTPGEYAVAATELVLSALDTVTTFAPVPYLKEASGLASNLLKTILSMSDVEDGFQGLVKEICGIIIIFSDECKNEPISAQLEKHVMDVIAHLNTLKEMCEKYPRTKWWKKLLFPNVNAQKMAAIKGELESIFQEFYLRNVFAIRNGVDFFKDQNQPLMDQLQHMIKDLQESTKENLEARALLEEDSNAPLVDSPFANATIEDTDITNHANNHNNVVSFNGTAASSSSSNAVDQSFMDSTITGGSTIVNHSNNYDNYGSFNNIPASTTASTSSSQPPRRVDQSFKGAKISGSSKIVSHSNNNSNYGSFNQGSVDVSAIISSLEHMRTPMPPQAPTNELSEPKLVTADELIQMYDIPAMIREMENSRTGHRTAKKGKKSRREKQPIAVRTS</sequence>
<dbReference type="EMBL" id="CACVBS010000101">
    <property type="protein sequence ID" value="CAA7271109.1"/>
    <property type="molecule type" value="Genomic_DNA"/>
</dbReference>
<evidence type="ECO:0000313" key="2">
    <source>
        <dbReference type="EMBL" id="CAA7271109.1"/>
    </source>
</evidence>
<comment type="caution">
    <text evidence="2">The sequence shown here is derived from an EMBL/GenBank/DDBJ whole genome shotgun (WGS) entry which is preliminary data.</text>
</comment>
<evidence type="ECO:0000313" key="3">
    <source>
        <dbReference type="Proteomes" id="UP000467700"/>
    </source>
</evidence>
<feature type="compositionally biased region" description="Basic residues" evidence="1">
    <location>
        <begin position="409"/>
        <end position="422"/>
    </location>
</feature>
<keyword evidence="3" id="KW-1185">Reference proteome</keyword>
<evidence type="ECO:0000256" key="1">
    <source>
        <dbReference type="SAM" id="MobiDB-lite"/>
    </source>
</evidence>
<reference evidence="2 3" key="1">
    <citation type="submission" date="2020-01" db="EMBL/GenBank/DDBJ databases">
        <authorList>
            <person name="Gupta K D."/>
        </authorList>
    </citation>
    <scope>NUCLEOTIDE SEQUENCE [LARGE SCALE GENOMIC DNA]</scope>
</reference>
<feature type="region of interest" description="Disordered" evidence="1">
    <location>
        <begin position="1"/>
        <end position="39"/>
    </location>
</feature>
<proteinExistence type="predicted"/>
<dbReference type="CDD" id="cd21037">
    <property type="entry name" value="MLKL_NTD"/>
    <property type="match status" value="1"/>
</dbReference>
<dbReference type="InterPro" id="IPR059179">
    <property type="entry name" value="MLKL-like_MCAfunc"/>
</dbReference>
<accession>A0A8S0WCX8</accession>
<dbReference type="OrthoDB" id="192148at2759"/>